<dbReference type="EMBL" id="JBBXMP010000067">
    <property type="protein sequence ID" value="KAL0064109.1"/>
    <property type="molecule type" value="Genomic_DNA"/>
</dbReference>
<dbReference type="InterPro" id="IPR043129">
    <property type="entry name" value="ATPase_NBD"/>
</dbReference>
<dbReference type="Proteomes" id="UP001437256">
    <property type="component" value="Unassembled WGS sequence"/>
</dbReference>
<organism evidence="1 3">
    <name type="scientific">Marasmius tenuissimus</name>
    <dbReference type="NCBI Taxonomy" id="585030"/>
    <lineage>
        <taxon>Eukaryota</taxon>
        <taxon>Fungi</taxon>
        <taxon>Dikarya</taxon>
        <taxon>Basidiomycota</taxon>
        <taxon>Agaricomycotina</taxon>
        <taxon>Agaricomycetes</taxon>
        <taxon>Agaricomycetidae</taxon>
        <taxon>Agaricales</taxon>
        <taxon>Marasmiineae</taxon>
        <taxon>Marasmiaceae</taxon>
        <taxon>Marasmius</taxon>
    </lineage>
</organism>
<reference evidence="1 3" key="1">
    <citation type="submission" date="2024-05" db="EMBL/GenBank/DDBJ databases">
        <title>A draft genome resource for the thread blight pathogen Marasmius tenuissimus strain MS-2.</title>
        <authorList>
            <person name="Yulfo-Soto G.E."/>
            <person name="Baruah I.K."/>
            <person name="Amoako-Attah I."/>
            <person name="Bukari Y."/>
            <person name="Meinhardt L.W."/>
            <person name="Bailey B.A."/>
            <person name="Cohen S.P."/>
        </authorList>
    </citation>
    <scope>NUCLEOTIDE SEQUENCE [LARGE SCALE GENOMIC DNA]</scope>
    <source>
        <strain evidence="1 3">MS-2</strain>
    </source>
</reference>
<dbReference type="CDD" id="cd10170">
    <property type="entry name" value="ASKHA_NBD_HSP70"/>
    <property type="match status" value="1"/>
</dbReference>
<dbReference type="Gene3D" id="3.30.420.40">
    <property type="match status" value="1"/>
</dbReference>
<evidence type="ECO:0000313" key="2">
    <source>
        <dbReference type="EMBL" id="KAL0064109.1"/>
    </source>
</evidence>
<dbReference type="SUPFAM" id="SSF53067">
    <property type="entry name" value="Actin-like ATPase domain"/>
    <property type="match status" value="2"/>
</dbReference>
<dbReference type="PANTHER" id="PTHR14187:SF5">
    <property type="entry name" value="HEAT SHOCK 70 KDA PROTEIN 12A"/>
    <property type="match status" value="1"/>
</dbReference>
<evidence type="ECO:0000313" key="3">
    <source>
        <dbReference type="Proteomes" id="UP001437256"/>
    </source>
</evidence>
<evidence type="ECO:0000313" key="1">
    <source>
        <dbReference type="EMBL" id="KAL0057726.1"/>
    </source>
</evidence>
<name>A0ABR2Z7T5_9AGAR</name>
<proteinExistence type="predicted"/>
<dbReference type="EMBL" id="JBBXMP010000452">
    <property type="protein sequence ID" value="KAL0057726.1"/>
    <property type="molecule type" value="Genomic_DNA"/>
</dbReference>
<sequence length="600" mass="66941">MTTTRKTYQGLFRKLVIALDVGTTYSGASYAVLDPGLPPVIEGVSKFPGQGKVGGDSKIPSIIFYDPHGNVRACGAEATEESFLEEAEEEDYARVEWFKLHLRPNRLEKAAKSQESIQTSKLPPLPPNKKPINVFADFLRYLHKCTISYIKENRGAEFFSSVQHDIDFVLSHPNGWEGAQQAQMRQAAIVAGLVAAGDANSRLQFVTEGEASLHYCIDKDVVRNTEGDRSRGFIIVDAGGGTIDVSAYQRSESGRYEEITQTQLQGSVHVTRRATSWLENRLKDSKYGTPQDIIQMASVFDRTTKLAFRSEGDIGYLHFGMPRDKDSSVGISRGQMKIPGEVMKLFFAPSVDELLEAVQEQVKEAEGNMSISSVLLVGGFAASDYLFSTLQSTLCQLSIDLYRPDGFLNKAVADGAVSFYLNNTVSIRVARFTYGTSVNIPYEPSNPEHNKRSDTVYTDLDGNRRIPRRFEPSLPKGTHVHEETEYRKERYRISRDKTSLQHISSKILCYKGPGDAPYWLDVHSEQYPALCTVEADIPDAKAVKCLKTPGTGQRYYRIDYEVILLFGLTELKAQIAWKVGGQEKRGPATVVYDQNEVQCD</sequence>
<keyword evidence="3" id="KW-1185">Reference proteome</keyword>
<comment type="caution">
    <text evidence="1">The sequence shown here is derived from an EMBL/GenBank/DDBJ whole genome shotgun (WGS) entry which is preliminary data.</text>
</comment>
<protein>
    <submittedName>
        <fullName evidence="1">Uncharacterized protein</fullName>
    </submittedName>
</protein>
<accession>A0ABR2Z7T5</accession>
<dbReference type="PANTHER" id="PTHR14187">
    <property type="entry name" value="ALPHA KINASE/ELONGATION FACTOR 2 KINASE"/>
    <property type="match status" value="1"/>
</dbReference>
<gene>
    <name evidence="2" type="ORF">AAF712_008969</name>
    <name evidence="1" type="ORF">AAF712_015627</name>
</gene>